<dbReference type="GO" id="GO:0008901">
    <property type="term" value="F:ferredoxin hydrogenase activity"/>
    <property type="evidence" value="ECO:0007669"/>
    <property type="project" value="InterPro"/>
</dbReference>
<evidence type="ECO:0000256" key="5">
    <source>
        <dbReference type="ARBA" id="ARBA00022596"/>
    </source>
</evidence>
<comment type="caution">
    <text evidence="13">The sequence shown here is derived from an EMBL/GenBank/DDBJ whole genome shotgun (WGS) entry which is preliminary data.</text>
</comment>
<evidence type="ECO:0000256" key="4">
    <source>
        <dbReference type="ARBA" id="ARBA00011771"/>
    </source>
</evidence>
<dbReference type="Pfam" id="PF00374">
    <property type="entry name" value="NiFeSe_Hases"/>
    <property type="match status" value="2"/>
</dbReference>
<dbReference type="InterPro" id="IPR029014">
    <property type="entry name" value="NiFe-Hase_large"/>
</dbReference>
<dbReference type="GO" id="GO:0016151">
    <property type="term" value="F:nickel cation binding"/>
    <property type="evidence" value="ECO:0007669"/>
    <property type="project" value="InterPro"/>
</dbReference>
<keyword evidence="7" id="KW-0560">Oxidoreductase</keyword>
<keyword evidence="6 12" id="KW-0479">Metal-binding</keyword>
<feature type="binding site" evidence="12">
    <location>
        <position position="61"/>
    </location>
    <ligand>
        <name>Ni(2+)</name>
        <dbReference type="ChEBI" id="CHEBI:49786"/>
    </ligand>
</feature>
<comment type="cofactor">
    <cofactor evidence="1 12">
        <name>Ni(2+)</name>
        <dbReference type="ChEBI" id="CHEBI:49786"/>
    </cofactor>
</comment>
<dbReference type="PROSITE" id="PS00507">
    <property type="entry name" value="NI_HGENASE_L_1"/>
    <property type="match status" value="1"/>
</dbReference>
<feature type="binding site" evidence="12">
    <location>
        <position position="64"/>
    </location>
    <ligand>
        <name>Fe cation</name>
        <dbReference type="ChEBI" id="CHEBI:24875"/>
    </ligand>
</feature>
<evidence type="ECO:0000256" key="8">
    <source>
        <dbReference type="ARBA" id="ARBA00037655"/>
    </source>
</evidence>
<evidence type="ECO:0000256" key="1">
    <source>
        <dbReference type="ARBA" id="ARBA00001967"/>
    </source>
</evidence>
<accession>A0A7C9VJW6</accession>
<dbReference type="SUPFAM" id="SSF56762">
    <property type="entry name" value="HydB/Nqo4-like"/>
    <property type="match status" value="1"/>
</dbReference>
<comment type="cofactor">
    <cofactor evidence="12">
        <name>Fe cation</name>
        <dbReference type="ChEBI" id="CHEBI:24875"/>
    </cofactor>
</comment>
<evidence type="ECO:0000256" key="9">
    <source>
        <dbReference type="ARBA" id="ARBA00040803"/>
    </source>
</evidence>
<dbReference type="Gene3D" id="1.10.645.10">
    <property type="entry name" value="Cytochrome-c3 Hydrogenase, chain B"/>
    <property type="match status" value="1"/>
</dbReference>
<evidence type="ECO:0000256" key="3">
    <source>
        <dbReference type="ARBA" id="ARBA00009292"/>
    </source>
</evidence>
<comment type="subunit">
    <text evidence="4">Heterodimer of a large and a small subunit.</text>
</comment>
<sequence>MSKKIVINPFTRISGMLEISVETDGERVCSAYSSGLMFRGFELMLKGRNPLDVNYFTERICGICSTAHSMASAIALEDSLGIEISEGAKLLRNIIHGCEFLQNHIRHFYLYSTPDYVKGPDLNPIKPIKDCEYKLPEGENSRIAENYFKAIEFSRMAHEMLAIFGGKAPHNHGIVAGGVSVEVTSDKIIKFKSILQEVKYFVDNSMVPDVYSIAQYYYDCFNTGKGPGNFLSYGVFDNGEDPDS</sequence>
<dbReference type="InterPro" id="IPR050867">
    <property type="entry name" value="NiFe/NiFeSe_hydrgnase_LSU"/>
</dbReference>
<dbReference type="PANTHER" id="PTHR42958">
    <property type="entry name" value="HYDROGENASE-2 LARGE CHAIN"/>
    <property type="match status" value="1"/>
</dbReference>
<dbReference type="GO" id="GO:0030313">
    <property type="term" value="C:cell envelope"/>
    <property type="evidence" value="ECO:0007669"/>
    <property type="project" value="UniProtKB-SubCell"/>
</dbReference>
<comment type="subcellular location">
    <subcellularLocation>
        <location evidence="2">Cell envelope</location>
    </subcellularLocation>
</comment>
<evidence type="ECO:0000256" key="2">
    <source>
        <dbReference type="ARBA" id="ARBA00004196"/>
    </source>
</evidence>
<evidence type="ECO:0000256" key="10">
    <source>
        <dbReference type="ARBA" id="ARBA00041237"/>
    </source>
</evidence>
<dbReference type="AlphaFoldDB" id="A0A7C9VJW6"/>
<evidence type="ECO:0000256" key="6">
    <source>
        <dbReference type="ARBA" id="ARBA00022723"/>
    </source>
</evidence>
<organism evidence="13 14">
    <name type="scientific">Candidatus Afipia apatlaquensis</name>
    <dbReference type="NCBI Taxonomy" id="2712852"/>
    <lineage>
        <taxon>Bacteria</taxon>
        <taxon>Pseudomonadati</taxon>
        <taxon>Pseudomonadota</taxon>
        <taxon>Alphaproteobacteria</taxon>
        <taxon>Hyphomicrobiales</taxon>
        <taxon>Nitrobacteraceae</taxon>
        <taxon>Afipia</taxon>
    </lineage>
</organism>
<gene>
    <name evidence="13" type="ORF">G4V63_22155</name>
</gene>
<keyword evidence="12" id="KW-0460">Magnesium</keyword>
<evidence type="ECO:0000256" key="12">
    <source>
        <dbReference type="PIRSR" id="PIRSR601501-1"/>
    </source>
</evidence>
<dbReference type="EMBL" id="JAAMRR010001125">
    <property type="protein sequence ID" value="NGX97809.1"/>
    <property type="molecule type" value="Genomic_DNA"/>
</dbReference>
<keyword evidence="12" id="KW-0408">Iron</keyword>
<evidence type="ECO:0000256" key="7">
    <source>
        <dbReference type="ARBA" id="ARBA00023002"/>
    </source>
</evidence>
<reference evidence="13" key="1">
    <citation type="submission" date="2020-02" db="EMBL/GenBank/DDBJ databases">
        <title>Draft genome sequence of Candidatus Afipia apatlaquensis IBT-C3, a potential strain for decolorization of textile dyes.</title>
        <authorList>
            <person name="Sanchez-Reyes A."/>
            <person name="Breton-Deval L."/>
            <person name="Mangelson H."/>
            <person name="Sanchez-Flores A."/>
        </authorList>
    </citation>
    <scope>NUCLEOTIDE SEQUENCE [LARGE SCALE GENOMIC DNA]</scope>
    <source>
        <strain evidence="13">IBT-C3</strain>
    </source>
</reference>
<keyword evidence="14" id="KW-1185">Reference proteome</keyword>
<dbReference type="PANTHER" id="PTHR42958:SF2">
    <property type="entry name" value="UPTAKE HYDROGENASE LARGE SUBUNIT"/>
    <property type="match status" value="1"/>
</dbReference>
<comment type="function">
    <text evidence="8">This enzyme recycles the H(2) produced by nitrogenase to increase the production of ATP and to protect nitrogenase against inhibition or damage by O(2) under carbon- or phosphate-limited conditions.</text>
</comment>
<evidence type="ECO:0000313" key="14">
    <source>
        <dbReference type="Proteomes" id="UP000480266"/>
    </source>
</evidence>
<feature type="non-terminal residue" evidence="13">
    <location>
        <position position="244"/>
    </location>
</feature>
<comment type="similarity">
    <text evidence="3">Belongs to the [NiFe]/[NiFeSe] hydrogenase large subunit family.</text>
</comment>
<name>A0A7C9VJW6_9BRAD</name>
<feature type="binding site" evidence="12">
    <location>
        <position position="42"/>
    </location>
    <ligand>
        <name>Mg(2+)</name>
        <dbReference type="ChEBI" id="CHEBI:18420"/>
    </ligand>
</feature>
<keyword evidence="5 12" id="KW-0533">Nickel</keyword>
<dbReference type="InterPro" id="IPR001501">
    <property type="entry name" value="Ni-dep_hyd_lsu"/>
</dbReference>
<dbReference type="InterPro" id="IPR018194">
    <property type="entry name" value="Ni-dep_hyd_lsu_Ni_BS"/>
</dbReference>
<evidence type="ECO:0000256" key="11">
    <source>
        <dbReference type="ARBA" id="ARBA00042683"/>
    </source>
</evidence>
<proteinExistence type="inferred from homology"/>
<evidence type="ECO:0000313" key="13">
    <source>
        <dbReference type="EMBL" id="NGX97809.1"/>
    </source>
</evidence>
<protein>
    <recommendedName>
        <fullName evidence="9">Uptake hydrogenase large subunit</fullName>
    </recommendedName>
    <alternativeName>
        <fullName evidence="11">Hydrogenlyase</fullName>
    </alternativeName>
    <alternativeName>
        <fullName evidence="10">Membrane-bound hydrogenase large subunit</fullName>
    </alternativeName>
</protein>
<feature type="binding site" evidence="12">
    <location>
        <position position="64"/>
    </location>
    <ligand>
        <name>Ni(2+)</name>
        <dbReference type="ChEBI" id="CHEBI:49786"/>
    </ligand>
</feature>
<dbReference type="Proteomes" id="UP000480266">
    <property type="component" value="Unassembled WGS sequence"/>
</dbReference>